<feature type="chain" id="PRO_5045360754" description="Lipoprotein" evidence="1">
    <location>
        <begin position="18"/>
        <end position="166"/>
    </location>
</feature>
<keyword evidence="1" id="KW-0732">Signal</keyword>
<reference evidence="2 3" key="1">
    <citation type="submission" date="2020-08" db="EMBL/GenBank/DDBJ databases">
        <title>Novel species isolated from subtropical streams in China.</title>
        <authorList>
            <person name="Lu H."/>
        </authorList>
    </citation>
    <scope>NUCLEOTIDE SEQUENCE [LARGE SCALE GENOMIC DNA]</scope>
    <source>
        <strain evidence="2 3">CY18W</strain>
    </source>
</reference>
<dbReference type="EMBL" id="JACOGF010000002">
    <property type="protein sequence ID" value="MBC3916825.1"/>
    <property type="molecule type" value="Genomic_DNA"/>
</dbReference>
<feature type="signal peptide" evidence="1">
    <location>
        <begin position="1"/>
        <end position="17"/>
    </location>
</feature>
<gene>
    <name evidence="2" type="ORF">H8L32_05000</name>
</gene>
<comment type="caution">
    <text evidence="2">The sequence shown here is derived from an EMBL/GenBank/DDBJ whole genome shotgun (WGS) entry which is preliminary data.</text>
</comment>
<dbReference type="Proteomes" id="UP000650424">
    <property type="component" value="Unassembled WGS sequence"/>
</dbReference>
<evidence type="ECO:0008006" key="4">
    <source>
        <dbReference type="Google" id="ProtNLM"/>
    </source>
</evidence>
<organism evidence="2 3">
    <name type="scientific">Undibacterium hunanense</name>
    <dbReference type="NCBI Taxonomy" id="2762292"/>
    <lineage>
        <taxon>Bacteria</taxon>
        <taxon>Pseudomonadati</taxon>
        <taxon>Pseudomonadota</taxon>
        <taxon>Betaproteobacteria</taxon>
        <taxon>Burkholderiales</taxon>
        <taxon>Oxalobacteraceae</taxon>
        <taxon>Undibacterium</taxon>
    </lineage>
</organism>
<sequence length="166" mass="17831">MKILIKSIILSAAIGLAACSPQFDWRETRSNDAPFSILMPGKAVSDTKNMQLEGIDVKMTMLAGEAGGVSFAVGSTKAVDAGNAGLIMEAMKKGMIRNVQGNADNTRITPGGDVEVRGKLRNDVPVLMVGRFLIRGPWVYQIVILGPEKTVSRDVIDTFMTSFKAN</sequence>
<evidence type="ECO:0000313" key="2">
    <source>
        <dbReference type="EMBL" id="MBC3916825.1"/>
    </source>
</evidence>
<keyword evidence="3" id="KW-1185">Reference proteome</keyword>
<proteinExistence type="predicted"/>
<name>A0ABR6ZLP7_9BURK</name>
<evidence type="ECO:0000313" key="3">
    <source>
        <dbReference type="Proteomes" id="UP000650424"/>
    </source>
</evidence>
<accession>A0ABR6ZLP7</accession>
<dbReference type="PROSITE" id="PS51257">
    <property type="entry name" value="PROKAR_LIPOPROTEIN"/>
    <property type="match status" value="1"/>
</dbReference>
<evidence type="ECO:0000256" key="1">
    <source>
        <dbReference type="SAM" id="SignalP"/>
    </source>
</evidence>
<dbReference type="RefSeq" id="WP_186946059.1">
    <property type="nucleotide sequence ID" value="NZ_JACOGF010000002.1"/>
</dbReference>
<protein>
    <recommendedName>
        <fullName evidence="4">Lipoprotein</fullName>
    </recommendedName>
</protein>